<feature type="transmembrane region" description="Helical" evidence="2">
    <location>
        <begin position="674"/>
        <end position="696"/>
    </location>
</feature>
<evidence type="ECO:0000313" key="3">
    <source>
        <dbReference type="EMBL" id="QIG70538.1"/>
    </source>
</evidence>
<keyword evidence="4" id="KW-1185">Reference proteome</keyword>
<feature type="transmembrane region" description="Helical" evidence="2">
    <location>
        <begin position="579"/>
        <end position="597"/>
    </location>
</feature>
<feature type="transmembrane region" description="Helical" evidence="2">
    <location>
        <begin position="609"/>
        <end position="631"/>
    </location>
</feature>
<evidence type="ECO:0000313" key="4">
    <source>
        <dbReference type="Proteomes" id="UP000617684"/>
    </source>
</evidence>
<reference evidence="3" key="1">
    <citation type="submission" date="2020-01" db="EMBL/GenBank/DDBJ databases">
        <title>Patterns of diversity and host range of bacteriophage communities associated with bean-nodulatin bacteria.</title>
        <authorList>
            <person name="Vann Cauwenberghe J."/>
            <person name="Santamaria R.I."/>
            <person name="Bustos P."/>
            <person name="Juarez S."/>
            <person name="Gonzalez V."/>
        </authorList>
    </citation>
    <scope>NUCLEOTIDE SEQUENCE</scope>
</reference>
<evidence type="ECO:0000256" key="2">
    <source>
        <dbReference type="SAM" id="Phobius"/>
    </source>
</evidence>
<feature type="compositionally biased region" description="Low complexity" evidence="1">
    <location>
        <begin position="180"/>
        <end position="199"/>
    </location>
</feature>
<dbReference type="Proteomes" id="UP000617684">
    <property type="component" value="Segment"/>
</dbReference>
<organism evidence="3 4">
    <name type="scientific">Rhizobium phage RHph_N38</name>
    <dbReference type="NCBI Taxonomy" id="2509750"/>
    <lineage>
        <taxon>Viruses</taxon>
        <taxon>Duplodnaviria</taxon>
        <taxon>Heunggongvirae</taxon>
        <taxon>Uroviricota</taxon>
        <taxon>Caudoviricetes</taxon>
        <taxon>Schitoviridae</taxon>
        <taxon>Demetervirinae</taxon>
        <taxon>Cyamitesvirus</taxon>
        <taxon>Cyamitesvirus N38</taxon>
    </lineage>
</organism>
<dbReference type="EMBL" id="MN988517">
    <property type="protein sequence ID" value="QIG70538.1"/>
    <property type="molecule type" value="Genomic_DNA"/>
</dbReference>
<feature type="transmembrane region" description="Helical" evidence="2">
    <location>
        <begin position="643"/>
        <end position="667"/>
    </location>
</feature>
<feature type="region of interest" description="Disordered" evidence="1">
    <location>
        <begin position="180"/>
        <end position="200"/>
    </location>
</feature>
<keyword evidence="2" id="KW-0812">Transmembrane</keyword>
<evidence type="ECO:0000256" key="1">
    <source>
        <dbReference type="SAM" id="MobiDB-lite"/>
    </source>
</evidence>
<keyword evidence="2" id="KW-0472">Membrane</keyword>
<accession>A0A7S5UWU5</accession>
<protein>
    <submittedName>
        <fullName evidence="3">Uncharacterized protein</fullName>
    </submittedName>
</protein>
<proteinExistence type="predicted"/>
<sequence length="822" mass="90556">MGLFSSSKKTYVDSVVYNMAGDEDERVNYLQATALNTIMRSNPKTYIGQSINQSYLTGPGMHLRSFYRWAQDNYDYIGLPTGIINGTGDINEAIVLANLPGTSGLEITLDIVDIHRADYMDWAFQKMYQSYESLIDTNWTANIVGTTITIHFEDTTTTSFTASGFDASARYLYVLYSTSTPDSTSGTTTGSTTSISSPDDWPSLSGWNTVSDTETTVTGGYERHAVFENQVSQPHVWVSGVEMRVIRHNTMYWDQVVTDLGGGVYETTYEWRIDYYDVTSPVTDDRSVYIYKMNTGVKPALDALDDVTSSVDGQFYPIIPMRVNNQWLSDVNGTAYNIAKKAYKKAFNGQSYDDCIDKIADNEKLSDIDFANVVFGVSLNVKEEKCKKYLYHFFLNLLNNQTYGKAAYDAYIPKLDAYKDYVHDLQVWRSFGDGMGGTAPTPVPHPTMLLNSVTVSNNGSVNTEYSVTILWNYIEELSGVGLYSGLKKGQVTLVNQGTVEYDDPNYSDPSPVTTFDIIWQRSSTSWVGVRVVGALHRNYVYNGKYTETYAGEALDDPDESGFIVPLHYGTFKDMGIVDGTQMSTACTFMVFNCYKIVKIKWYQKGIFKILLVVVFAIVAALFTGGAGIGLLGANVAVGTSLGFTGLTAGVIGSVVNALAAVALSTVLQPIVQKLGIMGQLLGVLVGFAIGAVMGSFTTGGTINWMDLFKPGNLLKITNALADGYSSMVQANAQSLYQNAQDIQQSYQEESDKISSLYDQFVGSANPNINPLNFVDNTRYMYPETRDTFLTRTLLTGSDIAELSQSLLTDFSDLTLKLPGYLG</sequence>
<gene>
    <name evidence="3" type="ORF">EVB89_075</name>
</gene>
<keyword evidence="2" id="KW-1133">Transmembrane helix</keyword>
<name>A0A7S5UWU5_9CAUD</name>